<dbReference type="EMBL" id="JBHTJV010000025">
    <property type="protein sequence ID" value="MFD0917742.1"/>
    <property type="molecule type" value="Genomic_DNA"/>
</dbReference>
<dbReference type="Proteomes" id="UP001597101">
    <property type="component" value="Unassembled WGS sequence"/>
</dbReference>
<feature type="transmembrane region" description="Helical" evidence="1">
    <location>
        <begin position="111"/>
        <end position="133"/>
    </location>
</feature>
<name>A0ABW3FNM2_9HYPH</name>
<sequence length="135" mass="14809">MIAHPLFHYLGGLVFGIALSAVMLLPQPDIFVLGNTINLTVMTSLWLGALLVQPVERNVLLQEVSVGLLSLVVIALVFQLHVYLLIVGFVVQAQWSKMHDGGKWGVAVRHWYPLFSSATCLGMAVVVFIRMVVAL</sequence>
<evidence type="ECO:0000313" key="2">
    <source>
        <dbReference type="EMBL" id="MFD0917742.1"/>
    </source>
</evidence>
<keyword evidence="1" id="KW-0812">Transmembrane</keyword>
<comment type="caution">
    <text evidence="2">The sequence shown here is derived from an EMBL/GenBank/DDBJ whole genome shotgun (WGS) entry which is preliminary data.</text>
</comment>
<proteinExistence type="predicted"/>
<dbReference type="RefSeq" id="WP_377213595.1">
    <property type="nucleotide sequence ID" value="NZ_JBHTJV010000025.1"/>
</dbReference>
<reference evidence="3" key="1">
    <citation type="journal article" date="2019" name="Int. J. Syst. Evol. Microbiol.">
        <title>The Global Catalogue of Microorganisms (GCM) 10K type strain sequencing project: providing services to taxonomists for standard genome sequencing and annotation.</title>
        <authorList>
            <consortium name="The Broad Institute Genomics Platform"/>
            <consortium name="The Broad Institute Genome Sequencing Center for Infectious Disease"/>
            <person name="Wu L."/>
            <person name="Ma J."/>
        </authorList>
    </citation>
    <scope>NUCLEOTIDE SEQUENCE [LARGE SCALE GENOMIC DNA]</scope>
    <source>
        <strain evidence="3">CCUG 60023</strain>
    </source>
</reference>
<evidence type="ECO:0000256" key="1">
    <source>
        <dbReference type="SAM" id="Phobius"/>
    </source>
</evidence>
<feature type="transmembrane region" description="Helical" evidence="1">
    <location>
        <begin position="64"/>
        <end position="91"/>
    </location>
</feature>
<protein>
    <submittedName>
        <fullName evidence="2">Uncharacterized protein</fullName>
    </submittedName>
</protein>
<accession>A0ABW3FNM2</accession>
<organism evidence="2 3">
    <name type="scientific">Pseudahrensia aquimaris</name>
    <dbReference type="NCBI Taxonomy" id="744461"/>
    <lineage>
        <taxon>Bacteria</taxon>
        <taxon>Pseudomonadati</taxon>
        <taxon>Pseudomonadota</taxon>
        <taxon>Alphaproteobacteria</taxon>
        <taxon>Hyphomicrobiales</taxon>
        <taxon>Ahrensiaceae</taxon>
        <taxon>Pseudahrensia</taxon>
    </lineage>
</organism>
<feature type="transmembrane region" description="Helical" evidence="1">
    <location>
        <begin position="7"/>
        <end position="25"/>
    </location>
</feature>
<keyword evidence="1" id="KW-0472">Membrane</keyword>
<gene>
    <name evidence="2" type="ORF">ACFQ14_15165</name>
</gene>
<feature type="transmembrane region" description="Helical" evidence="1">
    <location>
        <begin position="31"/>
        <end position="52"/>
    </location>
</feature>
<keyword evidence="1" id="KW-1133">Transmembrane helix</keyword>
<evidence type="ECO:0000313" key="3">
    <source>
        <dbReference type="Proteomes" id="UP001597101"/>
    </source>
</evidence>
<keyword evidence="3" id="KW-1185">Reference proteome</keyword>